<keyword evidence="2" id="KW-0472">Membrane</keyword>
<evidence type="ECO:0000313" key="4">
    <source>
        <dbReference type="Proteomes" id="UP001501591"/>
    </source>
</evidence>
<evidence type="ECO:0000256" key="2">
    <source>
        <dbReference type="SAM" id="Phobius"/>
    </source>
</evidence>
<evidence type="ECO:0000313" key="3">
    <source>
        <dbReference type="EMBL" id="GAA3945226.1"/>
    </source>
</evidence>
<protein>
    <submittedName>
        <fullName evidence="3">Uncharacterized protein</fullName>
    </submittedName>
</protein>
<dbReference type="Proteomes" id="UP001501591">
    <property type="component" value="Unassembled WGS sequence"/>
</dbReference>
<dbReference type="EMBL" id="BAABCP010000001">
    <property type="protein sequence ID" value="GAA3945226.1"/>
    <property type="molecule type" value="Genomic_DNA"/>
</dbReference>
<keyword evidence="2" id="KW-0812">Transmembrane</keyword>
<keyword evidence="2" id="KW-1133">Transmembrane helix</keyword>
<feature type="region of interest" description="Disordered" evidence="1">
    <location>
        <begin position="115"/>
        <end position="148"/>
    </location>
</feature>
<gene>
    <name evidence="3" type="ORF">GCM10022383_23900</name>
</gene>
<name>A0ABP7NFC1_9MICO</name>
<accession>A0ABP7NFC1</accession>
<evidence type="ECO:0000256" key="1">
    <source>
        <dbReference type="SAM" id="MobiDB-lite"/>
    </source>
</evidence>
<keyword evidence="4" id="KW-1185">Reference proteome</keyword>
<feature type="transmembrane region" description="Helical" evidence="2">
    <location>
        <begin position="349"/>
        <end position="372"/>
    </location>
</feature>
<reference evidence="4" key="1">
    <citation type="journal article" date="2019" name="Int. J. Syst. Evol. Microbiol.">
        <title>The Global Catalogue of Microorganisms (GCM) 10K type strain sequencing project: providing services to taxonomists for standard genome sequencing and annotation.</title>
        <authorList>
            <consortium name="The Broad Institute Genomics Platform"/>
            <consortium name="The Broad Institute Genome Sequencing Center for Infectious Disease"/>
            <person name="Wu L."/>
            <person name="Ma J."/>
        </authorList>
    </citation>
    <scope>NUCLEOTIDE SEQUENCE [LARGE SCALE GENOMIC DNA]</scope>
    <source>
        <strain evidence="4">JCM 17024</strain>
    </source>
</reference>
<comment type="caution">
    <text evidence="3">The sequence shown here is derived from an EMBL/GenBank/DDBJ whole genome shotgun (WGS) entry which is preliminary data.</text>
</comment>
<dbReference type="RefSeq" id="WP_344819818.1">
    <property type="nucleotide sequence ID" value="NZ_BAABCP010000001.1"/>
</dbReference>
<proteinExistence type="predicted"/>
<organism evidence="3 4">
    <name type="scientific">Microbacterium soli</name>
    <dbReference type="NCBI Taxonomy" id="446075"/>
    <lineage>
        <taxon>Bacteria</taxon>
        <taxon>Bacillati</taxon>
        <taxon>Actinomycetota</taxon>
        <taxon>Actinomycetes</taxon>
        <taxon>Micrococcales</taxon>
        <taxon>Microbacteriaceae</taxon>
        <taxon>Microbacterium</taxon>
    </lineage>
</organism>
<sequence length="378" mass="38339">MSTSEEDGKSRLTRRQLREIRLTGSTPVITAEEATAAAVQPTTVLPRAAEPVEIAPVTQVEPVDPHAPLTRRQLRALQQARQVAPGTVDTAAGTDTASVEDVRRMPEQQRAMVSGVPPFATDPSVGTGPSFDSLPGRTPSVAEDDPMPSADQAVPVSIFETRPEQEPEAPAVSETPEPVIAAAPVLVAEPESETQKVAEPSASVVSGVDQSDGPKVGAAFGVGVKPGKAEPASGALFDALLEGDTSTSQHGTSTALIFTPSPEAGSLSGPIAATGEMLVTGTYALPDGLGSQGHARGTTDGREADAVLIDGELAPTSSPTPIAASAAVSTSKPAGEVIRPPAPEKGNKLMLTLAVVAGGLAIVLAATLVIAFTTGVLD</sequence>